<feature type="transmembrane region" description="Helical" evidence="1">
    <location>
        <begin position="324"/>
        <end position="341"/>
    </location>
</feature>
<evidence type="ECO:0000313" key="4">
    <source>
        <dbReference type="Proteomes" id="UP000077786"/>
    </source>
</evidence>
<organism evidence="3 4">
    <name type="scientific">Gluconobacter cerinus</name>
    <dbReference type="NCBI Taxonomy" id="38307"/>
    <lineage>
        <taxon>Bacteria</taxon>
        <taxon>Pseudomonadati</taxon>
        <taxon>Pseudomonadota</taxon>
        <taxon>Alphaproteobacteria</taxon>
        <taxon>Acetobacterales</taxon>
        <taxon>Acetobacteraceae</taxon>
        <taxon>Gluconobacter</taxon>
    </lineage>
</organism>
<reference evidence="3 4" key="1">
    <citation type="submission" date="2016-03" db="EMBL/GenBank/DDBJ databases">
        <title>Draft genome sequence of Gluconobacter cerinus strain CECT 9110.</title>
        <authorList>
            <person name="Sainz F."/>
            <person name="Mas A."/>
            <person name="Torija M.J."/>
        </authorList>
    </citation>
    <scope>NUCLEOTIDE SEQUENCE [LARGE SCALE GENOMIC DNA]</scope>
    <source>
        <strain evidence="3 4">CECT 9110</strain>
    </source>
</reference>
<keyword evidence="3" id="KW-0808">Transferase</keyword>
<dbReference type="GO" id="GO:0016740">
    <property type="term" value="F:transferase activity"/>
    <property type="evidence" value="ECO:0007669"/>
    <property type="project" value="UniProtKB-KW"/>
</dbReference>
<dbReference type="InterPro" id="IPR001173">
    <property type="entry name" value="Glyco_trans_2-like"/>
</dbReference>
<name>A0A1B6VPX5_9PROT</name>
<dbReference type="NCBIfam" id="TIGR03469">
    <property type="entry name" value="HpnB"/>
    <property type="match status" value="1"/>
</dbReference>
<evidence type="ECO:0000259" key="2">
    <source>
        <dbReference type="Pfam" id="PF00535"/>
    </source>
</evidence>
<feature type="domain" description="Glycosyltransferase 2-like" evidence="2">
    <location>
        <begin position="53"/>
        <end position="231"/>
    </location>
</feature>
<dbReference type="PANTHER" id="PTHR43646:SF3">
    <property type="entry name" value="SLR1566 PROTEIN"/>
    <property type="match status" value="1"/>
</dbReference>
<dbReference type="PATRIC" id="fig|38307.3.peg.71"/>
<comment type="caution">
    <text evidence="3">The sequence shown here is derived from an EMBL/GenBank/DDBJ whole genome shotgun (WGS) entry which is preliminary data.</text>
</comment>
<keyword evidence="1" id="KW-0812">Transmembrane</keyword>
<feature type="transmembrane region" description="Helical" evidence="1">
    <location>
        <begin position="188"/>
        <end position="205"/>
    </location>
</feature>
<evidence type="ECO:0000313" key="3">
    <source>
        <dbReference type="EMBL" id="OAJ69263.1"/>
    </source>
</evidence>
<sequence>MVPAAWTYEIMLFGSALTSLGAWIYLSLFHGKFWQGGPTLKAGSSPPCAPDVSIVVPARDEAESIQSCLTSLLQQDYDGKLSVILVDDNSTDRTGDLARAVPDPHNRLIVLTGAPRPPGWSGKLWAVNQGAQKALNHIGPYGYILFTDADIMHSPQHLATLLAKAREDDLDMVSEMVALNCESSAERFLVPAFVYFFAMLYPFAWTASERSRIAGAAGGTILLRRRALERIGGIEAIRGALIDDCTLAAHVKRSGGRLYLGHSELAWSVRPYRGAKDIWEMIARTAYVQLRQSPLLLLATILGMTLIWLLPVGLALFGKGRTRTIGLLTYLVSCATFLPTLKRFGLPLWRALPLPFVAAFYMAATVGSAIDHHRGVGVRWKNRSYTDEAS</sequence>
<dbReference type="AlphaFoldDB" id="A0A1B6VPX5"/>
<dbReference type="Gene3D" id="3.90.550.10">
    <property type="entry name" value="Spore Coat Polysaccharide Biosynthesis Protein SpsA, Chain A"/>
    <property type="match status" value="1"/>
</dbReference>
<dbReference type="SUPFAM" id="SSF53448">
    <property type="entry name" value="Nucleotide-diphospho-sugar transferases"/>
    <property type="match status" value="1"/>
</dbReference>
<feature type="transmembrane region" description="Helical" evidence="1">
    <location>
        <begin position="295"/>
        <end position="317"/>
    </location>
</feature>
<dbReference type="InterPro" id="IPR017832">
    <property type="entry name" value="Glyco_trans_2_hopen-assoc_HpnB"/>
</dbReference>
<accession>A0A1B6VPX5</accession>
<gene>
    <name evidence="3" type="ORF">A0123_00071</name>
</gene>
<dbReference type="InterPro" id="IPR029044">
    <property type="entry name" value="Nucleotide-diphossugar_trans"/>
</dbReference>
<keyword evidence="1" id="KW-1133">Transmembrane helix</keyword>
<feature type="transmembrane region" description="Helical" evidence="1">
    <location>
        <begin position="6"/>
        <end position="26"/>
    </location>
</feature>
<protein>
    <submittedName>
        <fullName evidence="3">Glycosyl transferase</fullName>
    </submittedName>
</protein>
<keyword evidence="1" id="KW-0472">Membrane</keyword>
<proteinExistence type="predicted"/>
<feature type="transmembrane region" description="Helical" evidence="1">
    <location>
        <begin position="347"/>
        <end position="370"/>
    </location>
</feature>
<dbReference type="EMBL" id="LUTU01000001">
    <property type="protein sequence ID" value="OAJ69263.1"/>
    <property type="molecule type" value="Genomic_DNA"/>
</dbReference>
<dbReference type="PANTHER" id="PTHR43646">
    <property type="entry name" value="GLYCOSYLTRANSFERASE"/>
    <property type="match status" value="1"/>
</dbReference>
<evidence type="ECO:0000256" key="1">
    <source>
        <dbReference type="SAM" id="Phobius"/>
    </source>
</evidence>
<dbReference type="Pfam" id="PF00535">
    <property type="entry name" value="Glycos_transf_2"/>
    <property type="match status" value="1"/>
</dbReference>
<dbReference type="Proteomes" id="UP000077786">
    <property type="component" value="Unassembled WGS sequence"/>
</dbReference>